<reference evidence="1" key="1">
    <citation type="submission" date="2009-02" db="EMBL/GenBank/DDBJ databases">
        <title>The Genome Sequence of Ajellomyces capsulatus strain G186AR.</title>
        <authorList>
            <consortium name="The Broad Institute Genome Sequencing Platform"/>
            <person name="Champion M."/>
            <person name="Cuomo C."/>
            <person name="Ma L.-J."/>
            <person name="Henn M.R."/>
            <person name="Sil A."/>
            <person name="Goldman B."/>
            <person name="Young S.K."/>
            <person name="Kodira C.D."/>
            <person name="Zeng Q."/>
            <person name="Koehrsen M."/>
            <person name="Alvarado L."/>
            <person name="Berlin A."/>
            <person name="Borenstein D."/>
            <person name="Chen Z."/>
            <person name="Engels R."/>
            <person name="Freedman E."/>
            <person name="Gellesch M."/>
            <person name="Goldberg J."/>
            <person name="Griggs A."/>
            <person name="Gujja S."/>
            <person name="Heiman D."/>
            <person name="Hepburn T."/>
            <person name="Howarth C."/>
            <person name="Jen D."/>
            <person name="Larson L."/>
            <person name="Lewis B."/>
            <person name="Mehta T."/>
            <person name="Park D."/>
            <person name="Pearson M."/>
            <person name="Roberts A."/>
            <person name="Saif S."/>
            <person name="Shea T."/>
            <person name="Shenoy N."/>
            <person name="Sisk P."/>
            <person name="Stolte C."/>
            <person name="Sykes S."/>
            <person name="Walk T."/>
            <person name="White J."/>
            <person name="Yandava C."/>
            <person name="Klein B."/>
            <person name="McEwen J.G."/>
            <person name="Puccia R."/>
            <person name="Goldman G.H."/>
            <person name="Felipe M.S."/>
            <person name="Nino-Vega G."/>
            <person name="San-Blas G."/>
            <person name="Taylor J."/>
            <person name="Mendoza L."/>
            <person name="Galagan J."/>
            <person name="Nusbaum C."/>
            <person name="Birren B."/>
        </authorList>
    </citation>
    <scope>NUCLEOTIDE SEQUENCE</scope>
    <source>
        <strain evidence="1">G186AR</strain>
    </source>
</reference>
<dbReference type="HOGENOM" id="CLU_1239822_0_0_1"/>
<sequence>MKFQHNHRYAEILFPEPRKTLSLGETTTDVVLRKEEELGSKREDWKWEGWANASLKMEAPQSASKNNVCTTLGTCDCLTNPAMLLTVAALEAQSRKIAVLHAYRHLYRTGLQTIRYSSPARYVLLWTLRKSFRNGTPKEFNPQRIVNTLEFLRLASSSTSTEHKIIKNLLHVRFWQQPQKLALGDTKFFDAQTGVRSQMRSAAYRPFEMTLKMLNESLGLCLR</sequence>
<evidence type="ECO:0000313" key="1">
    <source>
        <dbReference type="EMBL" id="EEH06009.1"/>
    </source>
</evidence>
<dbReference type="STRING" id="447093.C0NQP5"/>
<dbReference type="AlphaFoldDB" id="C0NQP5"/>
<dbReference type="RefSeq" id="XP_045286490.1">
    <property type="nucleotide sequence ID" value="XM_045432374.1"/>
</dbReference>
<dbReference type="GeneID" id="69038341"/>
<accession>C0NQP5</accession>
<protein>
    <submittedName>
        <fullName evidence="1">Uncharacterized protein</fullName>
    </submittedName>
</protein>
<evidence type="ECO:0000313" key="2">
    <source>
        <dbReference type="Proteomes" id="UP000001631"/>
    </source>
</evidence>
<dbReference type="Proteomes" id="UP000001631">
    <property type="component" value="Unassembled WGS sequence"/>
</dbReference>
<dbReference type="InParanoid" id="C0NQP5"/>
<dbReference type="VEuPathDB" id="FungiDB:I7I50_03968"/>
<keyword evidence="2" id="KW-1185">Reference proteome</keyword>
<proteinExistence type="predicted"/>
<gene>
    <name evidence="1" type="ORF">HCBG_05325</name>
</gene>
<dbReference type="EMBL" id="GG663369">
    <property type="protein sequence ID" value="EEH06009.1"/>
    <property type="molecule type" value="Genomic_DNA"/>
</dbReference>
<organism evidence="1 2">
    <name type="scientific">Ajellomyces capsulatus (strain G186AR / H82 / ATCC MYA-2454 / RMSCC 2432)</name>
    <name type="common">Darling's disease fungus</name>
    <name type="synonym">Histoplasma capsulatum</name>
    <dbReference type="NCBI Taxonomy" id="447093"/>
    <lineage>
        <taxon>Eukaryota</taxon>
        <taxon>Fungi</taxon>
        <taxon>Dikarya</taxon>
        <taxon>Ascomycota</taxon>
        <taxon>Pezizomycotina</taxon>
        <taxon>Eurotiomycetes</taxon>
        <taxon>Eurotiomycetidae</taxon>
        <taxon>Onygenales</taxon>
        <taxon>Ajellomycetaceae</taxon>
        <taxon>Histoplasma</taxon>
    </lineage>
</organism>
<name>C0NQP5_AJECG</name>